<feature type="region of interest" description="Disordered" evidence="7">
    <location>
        <begin position="127"/>
        <end position="161"/>
    </location>
</feature>
<proteinExistence type="inferred from homology"/>
<reference evidence="8 9" key="1">
    <citation type="journal article" date="2014" name="Nat. Commun.">
        <title>Klebsormidium flaccidum genome reveals primary factors for plant terrestrial adaptation.</title>
        <authorList>
            <person name="Hori K."/>
            <person name="Maruyama F."/>
            <person name="Fujisawa T."/>
            <person name="Togashi T."/>
            <person name="Yamamoto N."/>
            <person name="Seo M."/>
            <person name="Sato S."/>
            <person name="Yamada T."/>
            <person name="Mori H."/>
            <person name="Tajima N."/>
            <person name="Moriyama T."/>
            <person name="Ikeuchi M."/>
            <person name="Watanabe M."/>
            <person name="Wada H."/>
            <person name="Kobayashi K."/>
            <person name="Saito M."/>
            <person name="Masuda T."/>
            <person name="Sasaki-Sekimoto Y."/>
            <person name="Mashiguchi K."/>
            <person name="Awai K."/>
            <person name="Shimojima M."/>
            <person name="Masuda S."/>
            <person name="Iwai M."/>
            <person name="Nobusawa T."/>
            <person name="Narise T."/>
            <person name="Kondo S."/>
            <person name="Saito H."/>
            <person name="Sato R."/>
            <person name="Murakawa M."/>
            <person name="Ihara Y."/>
            <person name="Oshima-Yamada Y."/>
            <person name="Ohtaka K."/>
            <person name="Satoh M."/>
            <person name="Sonobe K."/>
            <person name="Ishii M."/>
            <person name="Ohtani R."/>
            <person name="Kanamori-Sato M."/>
            <person name="Honoki R."/>
            <person name="Miyazaki D."/>
            <person name="Mochizuki H."/>
            <person name="Umetsu J."/>
            <person name="Higashi K."/>
            <person name="Shibata D."/>
            <person name="Kamiya Y."/>
            <person name="Sato N."/>
            <person name="Nakamura Y."/>
            <person name="Tabata S."/>
            <person name="Ida S."/>
            <person name="Kurokawa K."/>
            <person name="Ohta H."/>
        </authorList>
    </citation>
    <scope>NUCLEOTIDE SEQUENCE [LARGE SCALE GENOMIC DNA]</scope>
    <source>
        <strain evidence="8 9">NIES-2285</strain>
    </source>
</reference>
<evidence type="ECO:0000256" key="6">
    <source>
        <dbReference type="RuleBase" id="RU368003"/>
    </source>
</evidence>
<evidence type="ECO:0000256" key="2">
    <source>
        <dbReference type="ARBA" id="ARBA00009154"/>
    </source>
</evidence>
<dbReference type="EMBL" id="DF236986">
    <property type="protein sequence ID" value="GAQ79767.1"/>
    <property type="molecule type" value="Genomic_DNA"/>
</dbReference>
<dbReference type="STRING" id="105231.A0A1Y1HT97"/>
<dbReference type="OMA" id="MKSEMER"/>
<protein>
    <recommendedName>
        <fullName evidence="6">Nuclear nucleic acid-binding protein C1D</fullName>
    </recommendedName>
</protein>
<dbReference type="GO" id="GO:0005737">
    <property type="term" value="C:cytoplasm"/>
    <property type="evidence" value="ECO:0007669"/>
    <property type="project" value="UniProtKB-SubCell"/>
</dbReference>
<evidence type="ECO:0000256" key="1">
    <source>
        <dbReference type="ARBA" id="ARBA00004123"/>
    </source>
</evidence>
<dbReference type="OrthoDB" id="1421013at2759"/>
<feature type="compositionally biased region" description="Basic and acidic residues" evidence="7">
    <location>
        <begin position="127"/>
        <end position="143"/>
    </location>
</feature>
<keyword evidence="3 6" id="KW-0698">rRNA processing</keyword>
<evidence type="ECO:0000313" key="9">
    <source>
        <dbReference type="Proteomes" id="UP000054558"/>
    </source>
</evidence>
<keyword evidence="6" id="KW-0238">DNA-binding</keyword>
<keyword evidence="5 6" id="KW-0539">Nucleus</keyword>
<comment type="function">
    <text evidence="6">Plays a role in the recruitment of the exosome to pre-rRNA to mediate the 3'-5' end processing of the 5.8S rRNA.</text>
</comment>
<dbReference type="Proteomes" id="UP000054558">
    <property type="component" value="Unassembled WGS sequence"/>
</dbReference>
<comment type="subunit">
    <text evidence="6">Monomer and homodimer.</text>
</comment>
<keyword evidence="4 6" id="KW-0694">RNA-binding</keyword>
<dbReference type="GO" id="GO:0005730">
    <property type="term" value="C:nucleolus"/>
    <property type="evidence" value="ECO:0000318"/>
    <property type="project" value="GO_Central"/>
</dbReference>
<dbReference type="PANTHER" id="PTHR15341">
    <property type="entry name" value="SUN-COR STEROID HORMONE RECEPTOR CO-REPRESSOR"/>
    <property type="match status" value="1"/>
</dbReference>
<dbReference type="PANTHER" id="PTHR15341:SF3">
    <property type="entry name" value="NUCLEAR NUCLEIC ACID-BINDING PROTEIN C1D"/>
    <property type="match status" value="1"/>
</dbReference>
<dbReference type="GO" id="GO:0010468">
    <property type="term" value="P:regulation of gene expression"/>
    <property type="evidence" value="ECO:0000318"/>
    <property type="project" value="GO_Central"/>
</dbReference>
<dbReference type="GO" id="GO:0000460">
    <property type="term" value="P:maturation of 5.8S rRNA"/>
    <property type="evidence" value="ECO:0000318"/>
    <property type="project" value="GO_Central"/>
</dbReference>
<comment type="similarity">
    <text evidence="2 6">Belongs to the C1D family.</text>
</comment>
<sequence>MAATVPKKVTDAVAALHDVVSSIEGHLLELWDFRKELDGELQPLESARLNLALSESATILFCMYLKTRGVGDNANPVKKELERLQLYKTKVSKVADKQKGPKAPTVSLNVSAANRFIDHAIPDLSTEQRQRLQRKAADWKSKGEQQGPSKRQRPSAAESAKLFLEKAKAELEGKVLESRRIA</sequence>
<evidence type="ECO:0000256" key="4">
    <source>
        <dbReference type="ARBA" id="ARBA00022884"/>
    </source>
</evidence>
<dbReference type="AlphaFoldDB" id="A0A1Y1HT97"/>
<dbReference type="GO" id="GO:0003677">
    <property type="term" value="F:DNA binding"/>
    <property type="evidence" value="ECO:0000318"/>
    <property type="project" value="GO_Central"/>
</dbReference>
<evidence type="ECO:0000256" key="5">
    <source>
        <dbReference type="ARBA" id="ARBA00023242"/>
    </source>
</evidence>
<evidence type="ECO:0000256" key="3">
    <source>
        <dbReference type="ARBA" id="ARBA00022552"/>
    </source>
</evidence>
<organism evidence="8 9">
    <name type="scientific">Klebsormidium nitens</name>
    <name type="common">Green alga</name>
    <name type="synonym">Ulothrix nitens</name>
    <dbReference type="NCBI Taxonomy" id="105231"/>
    <lineage>
        <taxon>Eukaryota</taxon>
        <taxon>Viridiplantae</taxon>
        <taxon>Streptophyta</taxon>
        <taxon>Klebsormidiophyceae</taxon>
        <taxon>Klebsormidiales</taxon>
        <taxon>Klebsormidiaceae</taxon>
        <taxon>Klebsormidium</taxon>
    </lineage>
</organism>
<evidence type="ECO:0000256" key="7">
    <source>
        <dbReference type="SAM" id="MobiDB-lite"/>
    </source>
</evidence>
<accession>A0A1Y1HT97</accession>
<keyword evidence="6" id="KW-0963">Cytoplasm</keyword>
<dbReference type="GO" id="GO:0003723">
    <property type="term" value="F:RNA binding"/>
    <property type="evidence" value="ECO:0000318"/>
    <property type="project" value="GO_Central"/>
</dbReference>
<evidence type="ECO:0000313" key="8">
    <source>
        <dbReference type="EMBL" id="GAQ79767.1"/>
    </source>
</evidence>
<gene>
    <name evidence="8" type="ORF">KFL_000370420</name>
</gene>
<dbReference type="InterPro" id="IPR011082">
    <property type="entry name" value="Exosome-assoc_fac/DNA_repair"/>
</dbReference>
<dbReference type="GO" id="GO:0000178">
    <property type="term" value="C:exosome (RNase complex)"/>
    <property type="evidence" value="ECO:0000318"/>
    <property type="project" value="GO_Central"/>
</dbReference>
<name>A0A1Y1HT97_KLENI</name>
<comment type="subcellular location">
    <subcellularLocation>
        <location evidence="6">Cytoplasm</location>
    </subcellularLocation>
    <subcellularLocation>
        <location evidence="6">Nucleus</location>
        <location evidence="6">Nucleolus</location>
    </subcellularLocation>
    <subcellularLocation>
        <location evidence="1 6">Nucleus</location>
    </subcellularLocation>
</comment>
<dbReference type="InterPro" id="IPR007146">
    <property type="entry name" value="Sas10/Utp3/C1D"/>
</dbReference>
<dbReference type="Pfam" id="PF04000">
    <property type="entry name" value="Sas10_Utp3"/>
    <property type="match status" value="1"/>
</dbReference>
<keyword evidence="9" id="KW-1185">Reference proteome</keyword>